<feature type="transmembrane region" description="Helical" evidence="8">
    <location>
        <begin position="156"/>
        <end position="174"/>
    </location>
</feature>
<feature type="transmembrane region" description="Helical" evidence="8">
    <location>
        <begin position="38"/>
        <end position="58"/>
    </location>
</feature>
<feature type="transmembrane region" description="Helical" evidence="8">
    <location>
        <begin position="127"/>
        <end position="150"/>
    </location>
</feature>
<evidence type="ECO:0000256" key="4">
    <source>
        <dbReference type="ARBA" id="ARBA00022475"/>
    </source>
</evidence>
<evidence type="ECO:0000313" key="10">
    <source>
        <dbReference type="Proteomes" id="UP001060164"/>
    </source>
</evidence>
<keyword evidence="10" id="KW-1185">Reference proteome</keyword>
<feature type="transmembrane region" description="Helical" evidence="8">
    <location>
        <begin position="12"/>
        <end position="31"/>
    </location>
</feature>
<feature type="transmembrane region" description="Helical" evidence="8">
    <location>
        <begin position="183"/>
        <end position="200"/>
    </location>
</feature>
<feature type="transmembrane region" description="Helical" evidence="8">
    <location>
        <begin position="206"/>
        <end position="224"/>
    </location>
</feature>
<reference evidence="9" key="1">
    <citation type="journal article" date="2022" name="Cell">
        <title>Design, construction, and in vivo augmentation of a complex gut microbiome.</title>
        <authorList>
            <person name="Cheng A.G."/>
            <person name="Ho P.Y."/>
            <person name="Aranda-Diaz A."/>
            <person name="Jain S."/>
            <person name="Yu F.B."/>
            <person name="Meng X."/>
            <person name="Wang M."/>
            <person name="Iakiviak M."/>
            <person name="Nagashima K."/>
            <person name="Zhao A."/>
            <person name="Murugkar P."/>
            <person name="Patil A."/>
            <person name="Atabakhsh K."/>
            <person name="Weakley A."/>
            <person name="Yan J."/>
            <person name="Brumbaugh A.R."/>
            <person name="Higginbottom S."/>
            <person name="Dimas A."/>
            <person name="Shiver A.L."/>
            <person name="Deutschbauer A."/>
            <person name="Neff N."/>
            <person name="Sonnenburg J.L."/>
            <person name="Huang K.C."/>
            <person name="Fischbach M.A."/>
        </authorList>
    </citation>
    <scope>NUCLEOTIDE SEQUENCE</scope>
    <source>
        <strain evidence="9">DSM 19829</strain>
    </source>
</reference>
<keyword evidence="7 8" id="KW-0472">Membrane</keyword>
<keyword evidence="5 8" id="KW-0812">Transmembrane</keyword>
<evidence type="ECO:0000256" key="6">
    <source>
        <dbReference type="ARBA" id="ARBA00022989"/>
    </source>
</evidence>
<dbReference type="Pfam" id="PF03591">
    <property type="entry name" value="AzlC"/>
    <property type="match status" value="1"/>
</dbReference>
<gene>
    <name evidence="9" type="ORF">NQ502_09375</name>
</gene>
<keyword evidence="4" id="KW-1003">Cell membrane</keyword>
<evidence type="ECO:0000256" key="7">
    <source>
        <dbReference type="ARBA" id="ARBA00023136"/>
    </source>
</evidence>
<evidence type="ECO:0000256" key="1">
    <source>
        <dbReference type="ARBA" id="ARBA00004651"/>
    </source>
</evidence>
<feature type="transmembrane region" description="Helical" evidence="8">
    <location>
        <begin position="64"/>
        <end position="83"/>
    </location>
</feature>
<evidence type="ECO:0000256" key="5">
    <source>
        <dbReference type="ARBA" id="ARBA00022692"/>
    </source>
</evidence>
<proteinExistence type="inferred from homology"/>
<dbReference type="EMBL" id="CP102290">
    <property type="protein sequence ID" value="UWP61210.1"/>
    <property type="molecule type" value="Genomic_DNA"/>
</dbReference>
<organism evidence="9 10">
    <name type="scientific">Ruminococcus gauvreauii</name>
    <dbReference type="NCBI Taxonomy" id="438033"/>
    <lineage>
        <taxon>Bacteria</taxon>
        <taxon>Bacillati</taxon>
        <taxon>Bacillota</taxon>
        <taxon>Clostridia</taxon>
        <taxon>Eubacteriales</taxon>
        <taxon>Oscillospiraceae</taxon>
        <taxon>Ruminococcus</taxon>
    </lineage>
</organism>
<keyword evidence="6 8" id="KW-1133">Transmembrane helix</keyword>
<evidence type="ECO:0000313" key="9">
    <source>
        <dbReference type="EMBL" id="UWP61210.1"/>
    </source>
</evidence>
<protein>
    <submittedName>
        <fullName evidence="9">AzlC family ABC transporter permease</fullName>
    </submittedName>
</protein>
<name>A0ABY5VKS7_9FIRM</name>
<dbReference type="InterPro" id="IPR011606">
    <property type="entry name" value="Brnchd-chn_aa_trnsp_permease"/>
</dbReference>
<sequence>MNKRTLKVAFPYTLPVLMGYIFLGIAFGVLLGSKGYHAGWALLMSLFIYAGSMQFVAIDLLTGMFNPLSAMLVTLMVNARHIFYGLSMLDKFKICGKLKPYMIFSLTDETYSLLCAAETPKGIDRKWFMFCIAVLNQLYWVTGSVIGNVAGSLIKFNSTGIDFAMTALFIVIFIEQWESTENHIPALLGLFVTLLCLIVFGQDWFIIASMVGIFLSLAGLHGRMRKRGKTV</sequence>
<dbReference type="PANTHER" id="PTHR34979:SF1">
    <property type="entry name" value="INNER MEMBRANE PROTEIN YGAZ"/>
    <property type="match status" value="1"/>
</dbReference>
<comment type="subcellular location">
    <subcellularLocation>
        <location evidence="1">Cell membrane</location>
        <topology evidence="1">Multi-pass membrane protein</topology>
    </subcellularLocation>
</comment>
<comment type="similarity">
    <text evidence="2">Belongs to the AzlC family.</text>
</comment>
<accession>A0ABY5VKS7</accession>
<dbReference type="Proteomes" id="UP001060164">
    <property type="component" value="Chromosome"/>
</dbReference>
<dbReference type="RefSeq" id="WP_044983030.1">
    <property type="nucleotide sequence ID" value="NZ_CABLBR010000004.1"/>
</dbReference>
<evidence type="ECO:0000256" key="8">
    <source>
        <dbReference type="SAM" id="Phobius"/>
    </source>
</evidence>
<dbReference type="PANTHER" id="PTHR34979">
    <property type="entry name" value="INNER MEMBRANE PROTEIN YGAZ"/>
    <property type="match status" value="1"/>
</dbReference>
<evidence type="ECO:0000256" key="2">
    <source>
        <dbReference type="ARBA" id="ARBA00010735"/>
    </source>
</evidence>
<evidence type="ECO:0000256" key="3">
    <source>
        <dbReference type="ARBA" id="ARBA00022448"/>
    </source>
</evidence>
<keyword evidence="3" id="KW-0813">Transport</keyword>